<protein>
    <submittedName>
        <fullName evidence="1">Uncharacterized protein</fullName>
    </submittedName>
</protein>
<dbReference type="AlphaFoldDB" id="A0A243W7A0"/>
<evidence type="ECO:0000313" key="1">
    <source>
        <dbReference type="EMBL" id="OUJ70302.1"/>
    </source>
</evidence>
<dbReference type="RefSeq" id="WP_086596799.1">
    <property type="nucleotide sequence ID" value="NZ_MTSE01000024.1"/>
</dbReference>
<accession>A0A243W7A0</accession>
<dbReference type="Proteomes" id="UP000194873">
    <property type="component" value="Unassembled WGS sequence"/>
</dbReference>
<sequence>MGVLLQVQGFVVAFRALGLTGQLNLNAVQTTTHLAISLALGHLPTRRMERTEQPGHALLLKAIQVTCIQL</sequence>
<organism evidence="1 2">
    <name type="scientific">Hymenobacter crusticola</name>
    <dbReference type="NCBI Taxonomy" id="1770526"/>
    <lineage>
        <taxon>Bacteria</taxon>
        <taxon>Pseudomonadati</taxon>
        <taxon>Bacteroidota</taxon>
        <taxon>Cytophagia</taxon>
        <taxon>Cytophagales</taxon>
        <taxon>Hymenobacteraceae</taxon>
        <taxon>Hymenobacter</taxon>
    </lineage>
</organism>
<evidence type="ECO:0000313" key="2">
    <source>
        <dbReference type="Proteomes" id="UP000194873"/>
    </source>
</evidence>
<proteinExistence type="predicted"/>
<name>A0A243W7A0_9BACT</name>
<reference evidence="1 2" key="1">
    <citation type="submission" date="2017-01" db="EMBL/GenBank/DDBJ databases">
        <title>A new Hymenobacter.</title>
        <authorList>
            <person name="Liang Y."/>
            <person name="Feng F."/>
        </authorList>
    </citation>
    <scope>NUCLEOTIDE SEQUENCE [LARGE SCALE GENOMIC DNA]</scope>
    <source>
        <strain evidence="1">MIMBbqt21</strain>
    </source>
</reference>
<gene>
    <name evidence="1" type="ORF">BXP70_24725</name>
</gene>
<keyword evidence="2" id="KW-1185">Reference proteome</keyword>
<dbReference type="EMBL" id="MTSE01000024">
    <property type="protein sequence ID" value="OUJ70302.1"/>
    <property type="molecule type" value="Genomic_DNA"/>
</dbReference>
<comment type="caution">
    <text evidence="1">The sequence shown here is derived from an EMBL/GenBank/DDBJ whole genome shotgun (WGS) entry which is preliminary data.</text>
</comment>